<reference evidence="9 10" key="1">
    <citation type="submission" date="2021-03" db="EMBL/GenBank/DDBJ databases">
        <title>Genomic Encyclopedia of Type Strains, Phase IV (KMG-IV): sequencing the most valuable type-strain genomes for metagenomic binning, comparative biology and taxonomic classification.</title>
        <authorList>
            <person name="Goeker M."/>
        </authorList>
    </citation>
    <scope>NUCLEOTIDE SEQUENCE [LARGE SCALE GENOMIC DNA]</scope>
    <source>
        <strain evidence="9 10">DSM 13372</strain>
    </source>
</reference>
<dbReference type="SUPFAM" id="SSF52540">
    <property type="entry name" value="P-loop containing nucleoside triphosphate hydrolases"/>
    <property type="match status" value="1"/>
</dbReference>
<dbReference type="PANTHER" id="PTHR43166">
    <property type="entry name" value="AMINO ACID IMPORT ATP-BINDING PROTEIN"/>
    <property type="match status" value="1"/>
</dbReference>
<keyword evidence="10" id="KW-1185">Reference proteome</keyword>
<evidence type="ECO:0000313" key="9">
    <source>
        <dbReference type="EMBL" id="MBP2239389.1"/>
    </source>
</evidence>
<dbReference type="Pfam" id="PF00005">
    <property type="entry name" value="ABC_tran"/>
    <property type="match status" value="1"/>
</dbReference>
<evidence type="ECO:0000256" key="4">
    <source>
        <dbReference type="ARBA" id="ARBA00022475"/>
    </source>
</evidence>
<comment type="caution">
    <text evidence="9">The sequence shown here is derived from an EMBL/GenBank/DDBJ whole genome shotgun (WGS) entry which is preliminary data.</text>
</comment>
<keyword evidence="3" id="KW-0813">Transport</keyword>
<accession>A0ABS4R9M7</accession>
<dbReference type="InterPro" id="IPR003593">
    <property type="entry name" value="AAA+_ATPase"/>
</dbReference>
<evidence type="ECO:0000256" key="6">
    <source>
        <dbReference type="ARBA" id="ARBA00022840"/>
    </source>
</evidence>
<evidence type="ECO:0000256" key="7">
    <source>
        <dbReference type="ARBA" id="ARBA00023136"/>
    </source>
</evidence>
<evidence type="ECO:0000313" key="10">
    <source>
        <dbReference type="Proteomes" id="UP000730739"/>
    </source>
</evidence>
<dbReference type="InterPro" id="IPR030679">
    <property type="entry name" value="ABC_ATPase_HisP-typ"/>
</dbReference>
<keyword evidence="6" id="KW-0067">ATP-binding</keyword>
<name>A0ABS4R9M7_9HYPH</name>
<dbReference type="InterPro" id="IPR003439">
    <property type="entry name" value="ABC_transporter-like_ATP-bd"/>
</dbReference>
<dbReference type="PIRSF" id="PIRSF039085">
    <property type="entry name" value="ABC_ATPase_HisP"/>
    <property type="match status" value="1"/>
</dbReference>
<protein>
    <submittedName>
        <fullName evidence="9">ABC-type histidine transport system ATPase subunit</fullName>
    </submittedName>
</protein>
<dbReference type="InterPro" id="IPR017871">
    <property type="entry name" value="ABC_transporter-like_CS"/>
</dbReference>
<keyword evidence="4" id="KW-1003">Cell membrane</keyword>
<dbReference type="InterPro" id="IPR027417">
    <property type="entry name" value="P-loop_NTPase"/>
</dbReference>
<dbReference type="PROSITE" id="PS00211">
    <property type="entry name" value="ABC_TRANSPORTER_1"/>
    <property type="match status" value="1"/>
</dbReference>
<dbReference type="EMBL" id="JAGILA010000013">
    <property type="protein sequence ID" value="MBP2239389.1"/>
    <property type="molecule type" value="Genomic_DNA"/>
</dbReference>
<evidence type="ECO:0000256" key="2">
    <source>
        <dbReference type="ARBA" id="ARBA00005417"/>
    </source>
</evidence>
<dbReference type="PANTHER" id="PTHR43166:SF35">
    <property type="entry name" value="L-CYSTINE IMPORT ATP-BINDING PROTEIN TCYN"/>
    <property type="match status" value="1"/>
</dbReference>
<evidence type="ECO:0000256" key="1">
    <source>
        <dbReference type="ARBA" id="ARBA00004202"/>
    </source>
</evidence>
<comment type="similarity">
    <text evidence="2">Belongs to the ABC transporter superfamily.</text>
</comment>
<keyword evidence="7" id="KW-0472">Membrane</keyword>
<evidence type="ECO:0000256" key="3">
    <source>
        <dbReference type="ARBA" id="ARBA00022448"/>
    </source>
</evidence>
<dbReference type="CDD" id="cd03262">
    <property type="entry name" value="ABC_HisP_GlnQ"/>
    <property type="match status" value="1"/>
</dbReference>
<dbReference type="Proteomes" id="UP000730739">
    <property type="component" value="Unassembled WGS sequence"/>
</dbReference>
<gene>
    <name evidence="9" type="ORF">J2Z31_005936</name>
</gene>
<dbReference type="Gene3D" id="3.40.50.300">
    <property type="entry name" value="P-loop containing nucleotide triphosphate hydrolases"/>
    <property type="match status" value="1"/>
</dbReference>
<dbReference type="PROSITE" id="PS50893">
    <property type="entry name" value="ABC_TRANSPORTER_2"/>
    <property type="match status" value="1"/>
</dbReference>
<feature type="domain" description="ABC transporter" evidence="8">
    <location>
        <begin position="21"/>
        <end position="264"/>
    </location>
</feature>
<proteinExistence type="inferred from homology"/>
<organism evidence="9 10">
    <name type="scientific">Sinorhizobium kostiense</name>
    <dbReference type="NCBI Taxonomy" id="76747"/>
    <lineage>
        <taxon>Bacteria</taxon>
        <taxon>Pseudomonadati</taxon>
        <taxon>Pseudomonadota</taxon>
        <taxon>Alphaproteobacteria</taxon>
        <taxon>Hyphomicrobiales</taxon>
        <taxon>Rhizobiaceae</taxon>
        <taxon>Sinorhizobium/Ensifer group</taxon>
        <taxon>Sinorhizobium</taxon>
    </lineage>
</organism>
<comment type="subcellular location">
    <subcellularLocation>
        <location evidence="1">Cell membrane</location>
        <topology evidence="1">Peripheral membrane protein</topology>
    </subcellularLocation>
</comment>
<dbReference type="InterPro" id="IPR050086">
    <property type="entry name" value="MetN_ABC_transporter-like"/>
</dbReference>
<keyword evidence="5" id="KW-0547">Nucleotide-binding</keyword>
<evidence type="ECO:0000256" key="5">
    <source>
        <dbReference type="ARBA" id="ARBA00022741"/>
    </source>
</evidence>
<sequence length="269" mass="29707">MSLREKGNSMYPSSLPRAPLLEVRNLRKSFGSLEVLKGVNIAAAKGDIVTLIGSSGSGKSTLIRCINFLEEPTQGEIVLDGVVYSAIPLRRRSRRQNADLVYLRRKVGMVFQSFNLWPHRSAIENVMEGPVQVLGVSKKEARENALGYLEKVGLSDRIDYYPSQLSGGQQQRVAIARALAMEPAILLFDEPTSALDPELVGEVLRVMQNLASEGRTMIIVTHEMQFALEVSSEVVFLSKGNIEERGSPSDVLKSPKSEALASFLQRYRS</sequence>
<evidence type="ECO:0000259" key="8">
    <source>
        <dbReference type="PROSITE" id="PS50893"/>
    </source>
</evidence>
<dbReference type="SMART" id="SM00382">
    <property type="entry name" value="AAA"/>
    <property type="match status" value="1"/>
</dbReference>